<dbReference type="GO" id="GO:0015035">
    <property type="term" value="F:protein-disulfide reductase activity"/>
    <property type="evidence" value="ECO:0007669"/>
    <property type="project" value="InterPro"/>
</dbReference>
<evidence type="ECO:0000256" key="4">
    <source>
        <dbReference type="ARBA" id="ARBA00023136"/>
    </source>
</evidence>
<keyword evidence="4 5" id="KW-0472">Membrane</keyword>
<dbReference type="InterPro" id="IPR024199">
    <property type="entry name" value="Uncharacterised_DsbB"/>
</dbReference>
<dbReference type="KEGG" id="rru:Rru_A3497"/>
<dbReference type="Proteomes" id="UP000001929">
    <property type="component" value="Chromosome"/>
</dbReference>
<evidence type="ECO:0000256" key="5">
    <source>
        <dbReference type="SAM" id="Phobius"/>
    </source>
</evidence>
<dbReference type="Pfam" id="PF02600">
    <property type="entry name" value="DsbB"/>
    <property type="match status" value="1"/>
</dbReference>
<dbReference type="STRING" id="269796.Rru_A3497"/>
<dbReference type="EnsemblBacteria" id="ABC24291">
    <property type="protein sequence ID" value="ABC24291"/>
    <property type="gene ID" value="Rru_A3497"/>
</dbReference>
<reference evidence="6 7" key="1">
    <citation type="journal article" date="2011" name="Stand. Genomic Sci.">
        <title>Complete genome sequence of Rhodospirillum rubrum type strain (S1).</title>
        <authorList>
            <person name="Munk A.C."/>
            <person name="Copeland A."/>
            <person name="Lucas S."/>
            <person name="Lapidus A."/>
            <person name="Del Rio T.G."/>
            <person name="Barry K."/>
            <person name="Detter J.C."/>
            <person name="Hammon N."/>
            <person name="Israni S."/>
            <person name="Pitluck S."/>
            <person name="Brettin T."/>
            <person name="Bruce D."/>
            <person name="Han C."/>
            <person name="Tapia R."/>
            <person name="Gilna P."/>
            <person name="Schmutz J."/>
            <person name="Larimer F."/>
            <person name="Land M."/>
            <person name="Kyrpides N.C."/>
            <person name="Mavromatis K."/>
            <person name="Richardson P."/>
            <person name="Rohde M."/>
            <person name="Goker M."/>
            <person name="Klenk H.P."/>
            <person name="Zhang Y."/>
            <person name="Roberts G.P."/>
            <person name="Reslewic S."/>
            <person name="Schwartz D.C."/>
        </authorList>
    </citation>
    <scope>NUCLEOTIDE SEQUENCE [LARGE SCALE GENOMIC DNA]</scope>
    <source>
        <strain evidence="7">ATCC 11170 / ATH 1.1.1 / DSM 467 / LMG 4362 / NCIMB 8255 / S1</strain>
    </source>
</reference>
<evidence type="ECO:0000256" key="3">
    <source>
        <dbReference type="ARBA" id="ARBA00022989"/>
    </source>
</evidence>
<keyword evidence="7" id="KW-1185">Reference proteome</keyword>
<dbReference type="HOGENOM" id="CLU_098660_0_2_5"/>
<sequence>MPPMPAACPFRGLRLLALALLLVSGGALMAALYAEFALGLEPCVLCLYERGPWVLAALLCAIAFQPGLDASWRRRLLGLCALAFFGNALLAGFHIGVEQHWWAGTDACGPTAAGPGVGSLGDLRAAMSAPAPATARCDTPSWTFHGLTLAGLNLILSLILGGVTGWRVLRRDDSHPI</sequence>
<dbReference type="Gene3D" id="1.20.1550.10">
    <property type="entry name" value="DsbB-like"/>
    <property type="match status" value="1"/>
</dbReference>
<evidence type="ECO:0000256" key="2">
    <source>
        <dbReference type="ARBA" id="ARBA00022692"/>
    </source>
</evidence>
<dbReference type="eggNOG" id="COG1495">
    <property type="taxonomic scope" value="Bacteria"/>
</dbReference>
<evidence type="ECO:0000313" key="6">
    <source>
        <dbReference type="EMBL" id="ABC24291.1"/>
    </source>
</evidence>
<keyword evidence="2 5" id="KW-0812">Transmembrane</keyword>
<evidence type="ECO:0000313" key="7">
    <source>
        <dbReference type="Proteomes" id="UP000001929"/>
    </source>
</evidence>
<accession>Q2RNK4</accession>
<feature type="transmembrane region" description="Helical" evidence="5">
    <location>
        <begin position="76"/>
        <end position="97"/>
    </location>
</feature>
<dbReference type="PIRSF" id="PIRSF033913">
    <property type="entry name" value="S-S_format_DsbB"/>
    <property type="match status" value="1"/>
</dbReference>
<dbReference type="RefSeq" id="WP_011391244.1">
    <property type="nucleotide sequence ID" value="NC_007643.1"/>
</dbReference>
<dbReference type="InterPro" id="IPR003752">
    <property type="entry name" value="DiS_bond_form_DsbB/BdbC"/>
</dbReference>
<dbReference type="InterPro" id="IPR023380">
    <property type="entry name" value="DsbB-like_sf"/>
</dbReference>
<gene>
    <name evidence="6" type="ordered locus">Rru_A3497</name>
</gene>
<dbReference type="SUPFAM" id="SSF158442">
    <property type="entry name" value="DsbB-like"/>
    <property type="match status" value="1"/>
</dbReference>
<proteinExistence type="predicted"/>
<dbReference type="AlphaFoldDB" id="Q2RNK4"/>
<evidence type="ECO:0000256" key="1">
    <source>
        <dbReference type="ARBA" id="ARBA00004141"/>
    </source>
</evidence>
<dbReference type="PATRIC" id="fig|269796.9.peg.3614"/>
<comment type="subcellular location">
    <subcellularLocation>
        <location evidence="1">Membrane</location>
        <topology evidence="1">Multi-pass membrane protein</topology>
    </subcellularLocation>
</comment>
<organism evidence="6 7">
    <name type="scientific">Rhodospirillum rubrum (strain ATCC 11170 / ATH 1.1.1 / DSM 467 / LMG 4362 / NCIMB 8255 / S1)</name>
    <dbReference type="NCBI Taxonomy" id="269796"/>
    <lineage>
        <taxon>Bacteria</taxon>
        <taxon>Pseudomonadati</taxon>
        <taxon>Pseudomonadota</taxon>
        <taxon>Alphaproteobacteria</taxon>
        <taxon>Rhodospirillales</taxon>
        <taxon>Rhodospirillaceae</taxon>
        <taxon>Rhodospirillum</taxon>
    </lineage>
</organism>
<dbReference type="GO" id="GO:0016020">
    <property type="term" value="C:membrane"/>
    <property type="evidence" value="ECO:0007669"/>
    <property type="project" value="UniProtKB-SubCell"/>
</dbReference>
<dbReference type="EMBL" id="CP000230">
    <property type="protein sequence ID" value="ABC24291.1"/>
    <property type="molecule type" value="Genomic_DNA"/>
</dbReference>
<feature type="transmembrane region" description="Helical" evidence="5">
    <location>
        <begin position="50"/>
        <end position="69"/>
    </location>
</feature>
<dbReference type="GO" id="GO:0006457">
    <property type="term" value="P:protein folding"/>
    <property type="evidence" value="ECO:0007669"/>
    <property type="project" value="InterPro"/>
</dbReference>
<protein>
    <submittedName>
        <fullName evidence="6">Disulphide bond formation protein DsbB</fullName>
    </submittedName>
</protein>
<keyword evidence="3 5" id="KW-1133">Transmembrane helix</keyword>
<feature type="transmembrane region" description="Helical" evidence="5">
    <location>
        <begin position="149"/>
        <end position="169"/>
    </location>
</feature>
<name>Q2RNK4_RHORT</name>